<accession>A0ABW5S846</accession>
<name>A0ABW5S846_9BACL</name>
<organism evidence="1 2">
    <name type="scientific">Sporolactobacillus shoreicorticis</name>
    <dbReference type="NCBI Taxonomy" id="1923877"/>
    <lineage>
        <taxon>Bacteria</taxon>
        <taxon>Bacillati</taxon>
        <taxon>Bacillota</taxon>
        <taxon>Bacilli</taxon>
        <taxon>Bacillales</taxon>
        <taxon>Sporolactobacillaceae</taxon>
        <taxon>Sporolactobacillus</taxon>
    </lineage>
</organism>
<reference evidence="2" key="1">
    <citation type="journal article" date="2019" name="Int. J. Syst. Evol. Microbiol.">
        <title>The Global Catalogue of Microorganisms (GCM) 10K type strain sequencing project: providing services to taxonomists for standard genome sequencing and annotation.</title>
        <authorList>
            <consortium name="The Broad Institute Genomics Platform"/>
            <consortium name="The Broad Institute Genome Sequencing Center for Infectious Disease"/>
            <person name="Wu L."/>
            <person name="Ma J."/>
        </authorList>
    </citation>
    <scope>NUCLEOTIDE SEQUENCE [LARGE SCALE GENOMIC DNA]</scope>
    <source>
        <strain evidence="2">TISTR 2466</strain>
    </source>
</reference>
<dbReference type="Pfam" id="PF08741">
    <property type="entry name" value="YwhD"/>
    <property type="match status" value="1"/>
</dbReference>
<protein>
    <submittedName>
        <fullName evidence="1">YwhD family protein</fullName>
    </submittedName>
</protein>
<dbReference type="Proteomes" id="UP001597399">
    <property type="component" value="Unassembled WGS sequence"/>
</dbReference>
<keyword evidence="2" id="KW-1185">Reference proteome</keyword>
<dbReference type="RefSeq" id="WP_253060677.1">
    <property type="nucleotide sequence ID" value="NZ_JAMXWM010000006.1"/>
</dbReference>
<sequence length="176" mass="19678">MNHLDIFHQDGKKSGFNIIKGDSKKGHGGFGAGLINLDTMSPVIVDVEAGTAQVDIGALHARSDIERRIRFSANKEDLQGGGKKYWLVWVNTEVTRNGPRYSGAAAAEMMIHREIKRGYKILADHVNKMDKALKGKVVLDEMDDKSKKVLRDFLIRVAPKQWEQANPELKAQLNIE</sequence>
<gene>
    <name evidence="1" type="ORF">ACFSUE_17880</name>
</gene>
<proteinExistence type="predicted"/>
<evidence type="ECO:0000313" key="1">
    <source>
        <dbReference type="EMBL" id="MFD2695473.1"/>
    </source>
</evidence>
<comment type="caution">
    <text evidence="1">The sequence shown here is derived from an EMBL/GenBank/DDBJ whole genome shotgun (WGS) entry which is preliminary data.</text>
</comment>
<evidence type="ECO:0000313" key="2">
    <source>
        <dbReference type="Proteomes" id="UP001597399"/>
    </source>
</evidence>
<dbReference type="EMBL" id="JBHUMQ010000049">
    <property type="protein sequence ID" value="MFD2695473.1"/>
    <property type="molecule type" value="Genomic_DNA"/>
</dbReference>
<dbReference type="InterPro" id="IPR014852">
    <property type="entry name" value="YwhD"/>
</dbReference>